<name>A0A179G1P3_METCM</name>
<keyword evidence="2" id="KW-1185">Reference proteome</keyword>
<comment type="caution">
    <text evidence="1">The sequence shown here is derived from an EMBL/GenBank/DDBJ whole genome shotgun (WGS) entry which is preliminary data.</text>
</comment>
<dbReference type="AlphaFoldDB" id="A0A179G1P3"/>
<gene>
    <name evidence="1" type="ORF">VFPPC_15662</name>
</gene>
<dbReference type="GeneID" id="28857409"/>
<dbReference type="RefSeq" id="XP_018147686.1">
    <property type="nucleotide sequence ID" value="XM_018293415.1"/>
</dbReference>
<evidence type="ECO:0000313" key="1">
    <source>
        <dbReference type="EMBL" id="OAQ71149.1"/>
    </source>
</evidence>
<organism evidence="1 2">
    <name type="scientific">Pochonia chlamydosporia 170</name>
    <dbReference type="NCBI Taxonomy" id="1380566"/>
    <lineage>
        <taxon>Eukaryota</taxon>
        <taxon>Fungi</taxon>
        <taxon>Dikarya</taxon>
        <taxon>Ascomycota</taxon>
        <taxon>Pezizomycotina</taxon>
        <taxon>Sordariomycetes</taxon>
        <taxon>Hypocreomycetidae</taxon>
        <taxon>Hypocreales</taxon>
        <taxon>Clavicipitaceae</taxon>
        <taxon>Pochonia</taxon>
    </lineage>
</organism>
<accession>A0A179G1P3</accession>
<protein>
    <submittedName>
        <fullName evidence="1">Uncharacterized protein</fullName>
    </submittedName>
</protein>
<reference evidence="1 2" key="1">
    <citation type="journal article" date="2016" name="PLoS Pathog.">
        <title>Biosynthesis of antibiotic leucinostatins in bio-control fungus Purpureocillium lilacinum and their inhibition on phytophthora revealed by genome mining.</title>
        <authorList>
            <person name="Wang G."/>
            <person name="Liu Z."/>
            <person name="Lin R."/>
            <person name="Li E."/>
            <person name="Mao Z."/>
            <person name="Ling J."/>
            <person name="Yang Y."/>
            <person name="Yin W.B."/>
            <person name="Xie B."/>
        </authorList>
    </citation>
    <scope>NUCLEOTIDE SEQUENCE [LARGE SCALE GENOMIC DNA]</scope>
    <source>
        <strain evidence="1">170</strain>
    </source>
</reference>
<dbReference type="Proteomes" id="UP000078397">
    <property type="component" value="Unassembled WGS sequence"/>
</dbReference>
<proteinExistence type="predicted"/>
<dbReference type="EMBL" id="LSBJ02000002">
    <property type="protein sequence ID" value="OAQ71149.1"/>
    <property type="molecule type" value="Genomic_DNA"/>
</dbReference>
<evidence type="ECO:0000313" key="2">
    <source>
        <dbReference type="Proteomes" id="UP000078397"/>
    </source>
</evidence>
<dbReference type="KEGG" id="pchm:VFPPC_15662"/>
<sequence length="123" mass="13844">MHNYWSIKSGNHTWHYPLGNGRAYLVSETFNVQMLSGHMSPNVCLSPATLNPSEGESSRRVSHSMGIRMITPARVVKERTLLVDRVWSGAFWCFTASYSVQQSGARLVFDRKRSGSYLSKVCS</sequence>